<protein>
    <submittedName>
        <fullName evidence="1">Uncharacterized protein</fullName>
    </submittedName>
</protein>
<name>A0A382HSQ2_9ZZZZ</name>
<dbReference type="EMBL" id="UINC01063084">
    <property type="protein sequence ID" value="SVB90338.1"/>
    <property type="molecule type" value="Genomic_DNA"/>
</dbReference>
<organism evidence="1">
    <name type="scientific">marine metagenome</name>
    <dbReference type="NCBI Taxonomy" id="408172"/>
    <lineage>
        <taxon>unclassified sequences</taxon>
        <taxon>metagenomes</taxon>
        <taxon>ecological metagenomes</taxon>
    </lineage>
</organism>
<evidence type="ECO:0000313" key="1">
    <source>
        <dbReference type="EMBL" id="SVB90338.1"/>
    </source>
</evidence>
<proteinExistence type="predicted"/>
<reference evidence="1" key="1">
    <citation type="submission" date="2018-05" db="EMBL/GenBank/DDBJ databases">
        <authorList>
            <person name="Lanie J.A."/>
            <person name="Ng W.-L."/>
            <person name="Kazmierczak K.M."/>
            <person name="Andrzejewski T.M."/>
            <person name="Davidsen T.M."/>
            <person name="Wayne K.J."/>
            <person name="Tettelin H."/>
            <person name="Glass J.I."/>
            <person name="Rusch D."/>
            <person name="Podicherti R."/>
            <person name="Tsui H.-C.T."/>
            <person name="Winkler M.E."/>
        </authorList>
    </citation>
    <scope>NUCLEOTIDE SEQUENCE</scope>
</reference>
<sequence>MRVDLGGSKPRLTYRCGWRWIRMNTGDLHDV</sequence>
<accession>A0A382HSQ2</accession>
<gene>
    <name evidence="1" type="ORF">METZ01_LOCUS243192</name>
</gene>
<dbReference type="AlphaFoldDB" id="A0A382HSQ2"/>
<feature type="non-terminal residue" evidence="1">
    <location>
        <position position="31"/>
    </location>
</feature>